<dbReference type="AlphaFoldDB" id="A0A9D3YSK7"/>
<name>A0A9D3YSK7_DREPO</name>
<evidence type="ECO:0000313" key="1">
    <source>
        <dbReference type="EMBL" id="KAH3706560.1"/>
    </source>
</evidence>
<sequence>MAHKPPCKLHLQAGHGRLQPRAMVHQSMVDISCNSHYSGARFSAPTPDFWVPPARGLMTLVSDLPKDHNHGNTYHSW</sequence>
<gene>
    <name evidence="1" type="ORF">DPMN_065947</name>
</gene>
<dbReference type="Proteomes" id="UP000828390">
    <property type="component" value="Unassembled WGS sequence"/>
</dbReference>
<reference evidence="1" key="2">
    <citation type="submission" date="2020-11" db="EMBL/GenBank/DDBJ databases">
        <authorList>
            <person name="McCartney M.A."/>
            <person name="Auch B."/>
            <person name="Kono T."/>
            <person name="Mallez S."/>
            <person name="Becker A."/>
            <person name="Gohl D.M."/>
            <person name="Silverstein K.A.T."/>
            <person name="Koren S."/>
            <person name="Bechman K.B."/>
            <person name="Herman A."/>
            <person name="Abrahante J.E."/>
            <person name="Garbe J."/>
        </authorList>
    </citation>
    <scope>NUCLEOTIDE SEQUENCE</scope>
    <source>
        <strain evidence="1">Duluth1</strain>
        <tissue evidence="1">Whole animal</tissue>
    </source>
</reference>
<protein>
    <submittedName>
        <fullName evidence="1">Uncharacterized protein</fullName>
    </submittedName>
</protein>
<proteinExistence type="predicted"/>
<dbReference type="EMBL" id="JAIWYP010000014">
    <property type="protein sequence ID" value="KAH3706560.1"/>
    <property type="molecule type" value="Genomic_DNA"/>
</dbReference>
<accession>A0A9D3YSK7</accession>
<evidence type="ECO:0000313" key="2">
    <source>
        <dbReference type="Proteomes" id="UP000828390"/>
    </source>
</evidence>
<comment type="caution">
    <text evidence="1">The sequence shown here is derived from an EMBL/GenBank/DDBJ whole genome shotgun (WGS) entry which is preliminary data.</text>
</comment>
<keyword evidence="2" id="KW-1185">Reference proteome</keyword>
<organism evidence="1 2">
    <name type="scientific">Dreissena polymorpha</name>
    <name type="common">Zebra mussel</name>
    <name type="synonym">Mytilus polymorpha</name>
    <dbReference type="NCBI Taxonomy" id="45954"/>
    <lineage>
        <taxon>Eukaryota</taxon>
        <taxon>Metazoa</taxon>
        <taxon>Spiralia</taxon>
        <taxon>Lophotrochozoa</taxon>
        <taxon>Mollusca</taxon>
        <taxon>Bivalvia</taxon>
        <taxon>Autobranchia</taxon>
        <taxon>Heteroconchia</taxon>
        <taxon>Euheterodonta</taxon>
        <taxon>Imparidentia</taxon>
        <taxon>Neoheterodontei</taxon>
        <taxon>Myida</taxon>
        <taxon>Dreissenoidea</taxon>
        <taxon>Dreissenidae</taxon>
        <taxon>Dreissena</taxon>
    </lineage>
</organism>
<reference evidence="1" key="1">
    <citation type="journal article" date="2019" name="bioRxiv">
        <title>The Genome of the Zebra Mussel, Dreissena polymorpha: A Resource for Invasive Species Research.</title>
        <authorList>
            <person name="McCartney M.A."/>
            <person name="Auch B."/>
            <person name="Kono T."/>
            <person name="Mallez S."/>
            <person name="Zhang Y."/>
            <person name="Obille A."/>
            <person name="Becker A."/>
            <person name="Abrahante J.E."/>
            <person name="Garbe J."/>
            <person name="Badalamenti J.P."/>
            <person name="Herman A."/>
            <person name="Mangelson H."/>
            <person name="Liachko I."/>
            <person name="Sullivan S."/>
            <person name="Sone E.D."/>
            <person name="Koren S."/>
            <person name="Silverstein K.A.T."/>
            <person name="Beckman K.B."/>
            <person name="Gohl D.M."/>
        </authorList>
    </citation>
    <scope>NUCLEOTIDE SEQUENCE</scope>
    <source>
        <strain evidence="1">Duluth1</strain>
        <tissue evidence="1">Whole animal</tissue>
    </source>
</reference>